<comment type="cofactor">
    <cofactor evidence="1">
        <name>Zn(2+)</name>
        <dbReference type="ChEBI" id="CHEBI:29105"/>
    </cofactor>
</comment>
<evidence type="ECO:0000256" key="4">
    <source>
        <dbReference type="ARBA" id="ARBA00022833"/>
    </source>
</evidence>
<comment type="caution">
    <text evidence="7">The sequence shown here is derived from an EMBL/GenBank/DDBJ whole genome shotgun (WGS) entry which is preliminary data.</text>
</comment>
<feature type="domain" description="Enoyl reductase (ER)" evidence="6">
    <location>
        <begin position="5"/>
        <end position="354"/>
    </location>
</feature>
<name>A0ABR4JMA9_9EURO</name>
<dbReference type="Proteomes" id="UP001610446">
    <property type="component" value="Unassembled WGS sequence"/>
</dbReference>
<dbReference type="Gene3D" id="3.40.50.720">
    <property type="entry name" value="NAD(P)-binding Rossmann-like Domain"/>
    <property type="match status" value="1"/>
</dbReference>
<gene>
    <name evidence="7" type="ORF">BJY01DRAFT_217906</name>
</gene>
<protein>
    <submittedName>
        <fullName evidence="7">GroES-like protein</fullName>
    </submittedName>
</protein>
<evidence type="ECO:0000259" key="6">
    <source>
        <dbReference type="SMART" id="SM00829"/>
    </source>
</evidence>
<dbReference type="InterPro" id="IPR013154">
    <property type="entry name" value="ADH-like_N"/>
</dbReference>
<dbReference type="PANTHER" id="PTHR42940">
    <property type="entry name" value="ALCOHOL DEHYDROGENASE 1-RELATED"/>
    <property type="match status" value="1"/>
</dbReference>
<dbReference type="InterPro" id="IPR036291">
    <property type="entry name" value="NAD(P)-bd_dom_sf"/>
</dbReference>
<dbReference type="PANTHER" id="PTHR42940:SF8">
    <property type="entry name" value="VACUOLAR PROTEIN SORTING-ASSOCIATED PROTEIN 11"/>
    <property type="match status" value="1"/>
</dbReference>
<proteinExistence type="inferred from homology"/>
<evidence type="ECO:0000313" key="8">
    <source>
        <dbReference type="Proteomes" id="UP001610446"/>
    </source>
</evidence>
<dbReference type="SUPFAM" id="SSF50129">
    <property type="entry name" value="GroES-like"/>
    <property type="match status" value="1"/>
</dbReference>
<dbReference type="InterPro" id="IPR011032">
    <property type="entry name" value="GroES-like_sf"/>
</dbReference>
<keyword evidence="3" id="KW-0479">Metal-binding</keyword>
<evidence type="ECO:0000313" key="7">
    <source>
        <dbReference type="EMBL" id="KAL2841171.1"/>
    </source>
</evidence>
<dbReference type="EMBL" id="JBFXLU010000113">
    <property type="protein sequence ID" value="KAL2841171.1"/>
    <property type="molecule type" value="Genomic_DNA"/>
</dbReference>
<dbReference type="InterPro" id="IPR020843">
    <property type="entry name" value="ER"/>
</dbReference>
<dbReference type="Gene3D" id="3.90.180.10">
    <property type="entry name" value="Medium-chain alcohol dehydrogenases, catalytic domain"/>
    <property type="match status" value="1"/>
</dbReference>
<sequence length="356" mass="37858">MAIPKTMKALRLVEYGEPYQLHEIPIPFIGDNDLLIKVGAAGFCHTDYQVYQGTYNSPFPMTPSHEPAGTVVSVGKTAAASGGWKAGQRIGMLNFRHGCKGCVGCRVNKQGSTPPDIRFCENKNMAGVTADGGFAEYAVADADTTVLLPDGLEFEQAAPLMCAGATVWGGLDAAGVERGLPIGIIGIGGLGSLAVQFAVGRGHPTVAIDNRPEGIQLAQEVPEHLRPEKVVNSTSANALQEIVDFAGDGGLAAVIVCTDNVQVTEWSLKLLRPRGVCVPLGLPEEGFRFSAFDLVFKELRVKGSLVCTQPQAAEMMQFVAENGVRSHVTTVGLEEAISLPDRYMDPHLKGRLVMTV</sequence>
<keyword evidence="8" id="KW-1185">Reference proteome</keyword>
<dbReference type="Pfam" id="PF08240">
    <property type="entry name" value="ADH_N"/>
    <property type="match status" value="1"/>
</dbReference>
<keyword evidence="5" id="KW-0560">Oxidoreductase</keyword>
<evidence type="ECO:0000256" key="1">
    <source>
        <dbReference type="ARBA" id="ARBA00001947"/>
    </source>
</evidence>
<dbReference type="SMART" id="SM00829">
    <property type="entry name" value="PKS_ER"/>
    <property type="match status" value="1"/>
</dbReference>
<dbReference type="InterPro" id="IPR013149">
    <property type="entry name" value="ADH-like_C"/>
</dbReference>
<evidence type="ECO:0000256" key="5">
    <source>
        <dbReference type="ARBA" id="ARBA00023002"/>
    </source>
</evidence>
<accession>A0ABR4JMA9</accession>
<organism evidence="7 8">
    <name type="scientific">Aspergillus pseudoustus</name>
    <dbReference type="NCBI Taxonomy" id="1810923"/>
    <lineage>
        <taxon>Eukaryota</taxon>
        <taxon>Fungi</taxon>
        <taxon>Dikarya</taxon>
        <taxon>Ascomycota</taxon>
        <taxon>Pezizomycotina</taxon>
        <taxon>Eurotiomycetes</taxon>
        <taxon>Eurotiomycetidae</taxon>
        <taxon>Eurotiales</taxon>
        <taxon>Aspergillaceae</taxon>
        <taxon>Aspergillus</taxon>
        <taxon>Aspergillus subgen. Nidulantes</taxon>
    </lineage>
</organism>
<evidence type="ECO:0000256" key="2">
    <source>
        <dbReference type="ARBA" id="ARBA00008072"/>
    </source>
</evidence>
<comment type="similarity">
    <text evidence="2">Belongs to the zinc-containing alcohol dehydrogenase family.</text>
</comment>
<keyword evidence="4" id="KW-0862">Zinc</keyword>
<dbReference type="SUPFAM" id="SSF51735">
    <property type="entry name" value="NAD(P)-binding Rossmann-fold domains"/>
    <property type="match status" value="1"/>
</dbReference>
<evidence type="ECO:0000256" key="3">
    <source>
        <dbReference type="ARBA" id="ARBA00022723"/>
    </source>
</evidence>
<dbReference type="Pfam" id="PF00107">
    <property type="entry name" value="ADH_zinc_N"/>
    <property type="match status" value="1"/>
</dbReference>
<reference evidence="7 8" key="1">
    <citation type="submission" date="2024-07" db="EMBL/GenBank/DDBJ databases">
        <title>Section-level genome sequencing and comparative genomics of Aspergillus sections Usti and Cavernicolus.</title>
        <authorList>
            <consortium name="Lawrence Berkeley National Laboratory"/>
            <person name="Nybo J.L."/>
            <person name="Vesth T.C."/>
            <person name="Theobald S."/>
            <person name="Frisvad J.C."/>
            <person name="Larsen T.O."/>
            <person name="Kjaerboelling I."/>
            <person name="Rothschild-Mancinelli K."/>
            <person name="Lyhne E.K."/>
            <person name="Kogle M.E."/>
            <person name="Barry K."/>
            <person name="Clum A."/>
            <person name="Na H."/>
            <person name="Ledsgaard L."/>
            <person name="Lin J."/>
            <person name="Lipzen A."/>
            <person name="Kuo A."/>
            <person name="Riley R."/>
            <person name="Mondo S."/>
            <person name="Labutti K."/>
            <person name="Haridas S."/>
            <person name="Pangalinan J."/>
            <person name="Salamov A.A."/>
            <person name="Simmons B.A."/>
            <person name="Magnuson J.K."/>
            <person name="Chen J."/>
            <person name="Drula E."/>
            <person name="Henrissat B."/>
            <person name="Wiebenga A."/>
            <person name="Lubbers R.J."/>
            <person name="Gomes A.C."/>
            <person name="Makela M.R."/>
            <person name="Stajich J."/>
            <person name="Grigoriev I.V."/>
            <person name="Mortensen U.H."/>
            <person name="De Vries R.P."/>
            <person name="Baker S.E."/>
            <person name="Andersen M.R."/>
        </authorList>
    </citation>
    <scope>NUCLEOTIDE SEQUENCE [LARGE SCALE GENOMIC DNA]</scope>
    <source>
        <strain evidence="7 8">CBS 123904</strain>
    </source>
</reference>